<sequence>MKIMPLIQRIKEIQRNQLNFLQMFKKKKYQQSKENLLQLNAKQLNQVLDWAINYDENKISLLEDLKKSSDDIIELLNIKITELELEELNKLEQEKEQELYYKRIIFYDDRKQQEVITQLDFTLFNDPINLNEIFPNPYSLRMFGNQDNANIWADQVLSIDSNHVNSLFIKAESLRMLENYNDSIIWADKALSIDSKHVNSLFTKGNSLRKLNKYYEALKFLDQVLIINPNNHTALYSKGAQLLLFRLSLIKRECNIVN</sequence>
<dbReference type="AlphaFoldDB" id="A0A8S1RWP8"/>
<protein>
    <recommendedName>
        <fullName evidence="6">Tetratricopeptide repeat protein</fullName>
    </recommendedName>
</protein>
<organism evidence="4 5">
    <name type="scientific">Paramecium sonneborni</name>
    <dbReference type="NCBI Taxonomy" id="65129"/>
    <lineage>
        <taxon>Eukaryota</taxon>
        <taxon>Sar</taxon>
        <taxon>Alveolata</taxon>
        <taxon>Ciliophora</taxon>
        <taxon>Intramacronucleata</taxon>
        <taxon>Oligohymenophorea</taxon>
        <taxon>Peniculida</taxon>
        <taxon>Parameciidae</taxon>
        <taxon>Paramecium</taxon>
    </lineage>
</organism>
<accession>A0A8S1RWP8</accession>
<comment type="caution">
    <text evidence="4">The sequence shown here is derived from an EMBL/GenBank/DDBJ whole genome shotgun (WGS) entry which is preliminary data.</text>
</comment>
<name>A0A8S1RWP8_9CILI</name>
<gene>
    <name evidence="4" type="ORF">PSON_ATCC_30995.1.T4700001</name>
</gene>
<evidence type="ECO:0000256" key="1">
    <source>
        <dbReference type="ARBA" id="ARBA00022737"/>
    </source>
</evidence>
<evidence type="ECO:0008006" key="6">
    <source>
        <dbReference type="Google" id="ProtNLM"/>
    </source>
</evidence>
<keyword evidence="5" id="KW-1185">Reference proteome</keyword>
<evidence type="ECO:0000313" key="4">
    <source>
        <dbReference type="EMBL" id="CAD8131325.1"/>
    </source>
</evidence>
<dbReference type="InterPro" id="IPR051685">
    <property type="entry name" value="Ycf3/AcsC/BcsC/TPR_MFPF"/>
</dbReference>
<dbReference type="OrthoDB" id="311088at2759"/>
<feature type="repeat" description="TPR" evidence="3">
    <location>
        <begin position="198"/>
        <end position="231"/>
    </location>
</feature>
<keyword evidence="1" id="KW-0677">Repeat</keyword>
<reference evidence="4" key="1">
    <citation type="submission" date="2021-01" db="EMBL/GenBank/DDBJ databases">
        <authorList>
            <consortium name="Genoscope - CEA"/>
            <person name="William W."/>
        </authorList>
    </citation>
    <scope>NUCLEOTIDE SEQUENCE</scope>
</reference>
<evidence type="ECO:0000313" key="5">
    <source>
        <dbReference type="Proteomes" id="UP000692954"/>
    </source>
</evidence>
<dbReference type="SMART" id="SM00028">
    <property type="entry name" value="TPR"/>
    <property type="match status" value="2"/>
</dbReference>
<evidence type="ECO:0000256" key="3">
    <source>
        <dbReference type="PROSITE-ProRule" id="PRU00339"/>
    </source>
</evidence>
<dbReference type="Proteomes" id="UP000692954">
    <property type="component" value="Unassembled WGS sequence"/>
</dbReference>
<proteinExistence type="predicted"/>
<dbReference type="EMBL" id="CAJJDN010000470">
    <property type="protein sequence ID" value="CAD8131325.1"/>
    <property type="molecule type" value="Genomic_DNA"/>
</dbReference>
<dbReference type="PROSITE" id="PS50005">
    <property type="entry name" value="TPR"/>
    <property type="match status" value="1"/>
</dbReference>
<evidence type="ECO:0000256" key="2">
    <source>
        <dbReference type="ARBA" id="ARBA00022803"/>
    </source>
</evidence>
<dbReference type="PANTHER" id="PTHR44943:SF4">
    <property type="entry name" value="TPR REPEAT-CONTAINING PROTEIN MJ0798"/>
    <property type="match status" value="1"/>
</dbReference>
<dbReference type="InterPro" id="IPR019734">
    <property type="entry name" value="TPR_rpt"/>
</dbReference>
<keyword evidence="2 3" id="KW-0802">TPR repeat</keyword>
<dbReference type="PANTHER" id="PTHR44943">
    <property type="entry name" value="CELLULOSE SYNTHASE OPERON PROTEIN C"/>
    <property type="match status" value="1"/>
</dbReference>
<dbReference type="Pfam" id="PF12895">
    <property type="entry name" value="ANAPC3"/>
    <property type="match status" value="1"/>
</dbReference>